<keyword evidence="2" id="KW-1185">Reference proteome</keyword>
<accession>A0A2A4HWK2</accession>
<proteinExistence type="predicted"/>
<evidence type="ECO:0000313" key="2">
    <source>
        <dbReference type="Proteomes" id="UP000218784"/>
    </source>
</evidence>
<evidence type="ECO:0000313" key="1">
    <source>
        <dbReference type="EMBL" id="PCG08057.1"/>
    </source>
</evidence>
<gene>
    <name evidence="1" type="ORF">COA17_15050</name>
</gene>
<evidence type="ECO:0008006" key="3">
    <source>
        <dbReference type="Google" id="ProtNLM"/>
    </source>
</evidence>
<sequence>MTPPRFTRFAAIDWSGAKGQRHRGIAVATCDAGDAAPLLVAPPDRRAWSRQGVLDWLAGQRDDALLAGFDFSFSAPFVTRGAHLPGEAVATPDARALWAYVDAMSDDADLGAASFLEARRGRHFYLGAADGAKRDFLHWRACEVAGDGTTKPSTVYDAIGAAQVAKASFAGMRLLHHLAGRIPVWPFDPVPPRGALMVEIYTAIAARAAGVPRGRSKLRDAAALDTALAALGSRPHAPLAAYDDHATDAIMASAWLRRHAADATLWHPPALTDRIAATEGWTFGVR</sequence>
<dbReference type="RefSeq" id="WP_096613564.1">
    <property type="nucleotide sequence ID" value="NZ_NWVD01000008.1"/>
</dbReference>
<name>A0A2A4HWK2_9SPHN</name>
<dbReference type="AlphaFoldDB" id="A0A2A4HWK2"/>
<reference evidence="1 2" key="1">
    <citation type="submission" date="2017-09" db="EMBL/GenBank/DDBJ databases">
        <title>Sphingomonas ginsenosidimutans KACC 14949, whole genome shotgun sequence.</title>
        <authorList>
            <person name="Feng G."/>
            <person name="Zhu H."/>
        </authorList>
    </citation>
    <scope>NUCLEOTIDE SEQUENCE [LARGE SCALE GENOMIC DNA]</scope>
    <source>
        <strain evidence="1 2">KACC 14949</strain>
    </source>
</reference>
<organism evidence="1 2">
    <name type="scientific">Sphingomonas ginsenosidimutans</name>
    <dbReference type="NCBI Taxonomy" id="862134"/>
    <lineage>
        <taxon>Bacteria</taxon>
        <taxon>Pseudomonadati</taxon>
        <taxon>Pseudomonadota</taxon>
        <taxon>Alphaproteobacteria</taxon>
        <taxon>Sphingomonadales</taxon>
        <taxon>Sphingomonadaceae</taxon>
        <taxon>Sphingomonas</taxon>
    </lineage>
</organism>
<dbReference type="Proteomes" id="UP000218784">
    <property type="component" value="Unassembled WGS sequence"/>
</dbReference>
<protein>
    <recommendedName>
        <fullName evidence="3">DUF429 domain-containing protein</fullName>
    </recommendedName>
</protein>
<comment type="caution">
    <text evidence="1">The sequence shown here is derived from an EMBL/GenBank/DDBJ whole genome shotgun (WGS) entry which is preliminary data.</text>
</comment>
<dbReference type="EMBL" id="NWVD01000008">
    <property type="protein sequence ID" value="PCG08057.1"/>
    <property type="molecule type" value="Genomic_DNA"/>
</dbReference>